<dbReference type="Proteomes" id="UP000594638">
    <property type="component" value="Unassembled WGS sequence"/>
</dbReference>
<sequence length="1155" mass="131249">MFKSARWRSEKNKVKVVFRLQFHATQLSQVGGDALMISVVPADVGKPSVKSEKAIVRDGVCLWDNPVYETVKLNQEPKSGKIHEKIYYFVVGTGTSKAGCVGEAMVDFSIYAEVTKVNVSLPLKNSKSEAKLHISIQRVQDSVDQREVEESEDTKLNSQDRSLRAQLSNGDMEGTVRNHSIEDVPLNETVPHMNGNRGASSGSDITMSSSESSSGLETPWEPLMKNSHHEPSRYPLSLNHYSGARQPKTDALKAMYDEHQTTQWECLGSSAFELSTDGTSSTPTETILREHSQEASAILIEKLKSELAALSRQVEISELELQTLRKQIVKENKRVQDLSREITSLKEERDVLKGECEKLKALPRSLDEAKNKTNLPFEGVDPLALAEELRQELNYAKDLNANLQIQLQKTQESNSELILAVRDLDEMLGQKNQEILALSSISGAIDTDEKLRKVNSNCQTDDDDDDDDEQKALEELVREHNDAKEAYLLEQQIIDLHSEIEIYKRDKDELEMQMEQLALDYEIMKQENHDMSYKLEQSQLQEQLKIQYECSSTYASACELEAHMESLENELKKRSEEFSDSLVTISELEAHIESLENELTKQSKAFSDSLVTISELEANTGNLENELKKRSKEFSDSLETIRELEAHSKSLEAELETQVAAFDADLEALALSKVEQEQRAIRAEETLRKTRWQNANTAERLQEEFRRLSVQMASTFEANEKLANKALAEANELRIRKSCLEEMLQEASEKHESVKEQYEATLQQLSNQVTSMIDQIKKMELEIEDKTMQLENQKKHAEETQWLLSEEIQMLKTEIETYVKEHKILSEEAGCKEILTEELEQMRKSVKELELLLEDGNSERIELENKVASVKKEAEELQKQLNEMRCQANEKETMVGNLLSEINTLKAQYKELTCCQLEDELEKEKLRKQMLQLKSDLKKKEDALSSMEKKMKDSNGRATTLDGTKVTSKANKSMSPLRGSKEVANLKEKIKLLEGQIRLKETALERSTNSFLEKENDLHDKIEELQGRLEVLNQSSINFCENEIQKVAEEVINADGGSSMMTNLSSINSSLTISEKSDDHTISGELKAPSSNSRDLEESLSLISVLKEKNISMEGELKEMQERYSEISLKFAEVEGERQQLVMTLRNLKNAKKSS</sequence>
<dbReference type="EMBL" id="CACTIH010001833">
    <property type="protein sequence ID" value="CAA2964981.1"/>
    <property type="molecule type" value="Genomic_DNA"/>
</dbReference>
<evidence type="ECO:0000259" key="3">
    <source>
        <dbReference type="PROSITE" id="PS51840"/>
    </source>
</evidence>
<evidence type="ECO:0000313" key="4">
    <source>
        <dbReference type="EMBL" id="CAA2964981.1"/>
    </source>
</evidence>
<feature type="domain" description="C2 NT-type" evidence="3">
    <location>
        <begin position="6"/>
        <end position="140"/>
    </location>
</feature>
<feature type="coiled-coil region" evidence="1">
    <location>
        <begin position="723"/>
        <end position="894"/>
    </location>
</feature>
<comment type="caution">
    <text evidence="4">The sequence shown here is derived from an EMBL/GenBank/DDBJ whole genome shotgun (WGS) entry which is preliminary data.</text>
</comment>
<dbReference type="Pfam" id="PF10358">
    <property type="entry name" value="NT-C2"/>
    <property type="match status" value="1"/>
</dbReference>
<dbReference type="InterPro" id="IPR019448">
    <property type="entry name" value="NT-C2"/>
</dbReference>
<evidence type="ECO:0000256" key="2">
    <source>
        <dbReference type="SAM" id="MobiDB-lite"/>
    </source>
</evidence>
<evidence type="ECO:0000313" key="5">
    <source>
        <dbReference type="Proteomes" id="UP000594638"/>
    </source>
</evidence>
<feature type="compositionally biased region" description="Basic and acidic residues" evidence="2">
    <location>
        <begin position="939"/>
        <end position="955"/>
    </location>
</feature>
<feature type="region of interest" description="Disordered" evidence="2">
    <location>
        <begin position="939"/>
        <end position="962"/>
    </location>
</feature>
<dbReference type="Gramene" id="OE9A032406T3">
    <property type="protein sequence ID" value="OE9A032406C3"/>
    <property type="gene ID" value="OE9A032406"/>
</dbReference>
<proteinExistence type="predicted"/>
<name>A0A8S0QC62_OLEEU</name>
<gene>
    <name evidence="4" type="ORF">OLEA9_A032406</name>
</gene>
<dbReference type="OrthoDB" id="765176at2759"/>
<feature type="coiled-coil region" evidence="1">
    <location>
        <begin position="466"/>
        <end position="527"/>
    </location>
</feature>
<keyword evidence="1" id="KW-0175">Coiled coil</keyword>
<dbReference type="PANTHER" id="PTHR34452">
    <property type="entry name" value="MYOSIN HEAVY CHAIN-RELATED PROTEIN"/>
    <property type="match status" value="1"/>
</dbReference>
<feature type="compositionally biased region" description="Polar residues" evidence="2">
    <location>
        <begin position="156"/>
        <end position="169"/>
    </location>
</feature>
<feature type="region of interest" description="Disordered" evidence="2">
    <location>
        <begin position="140"/>
        <end position="232"/>
    </location>
</feature>
<protein>
    <recommendedName>
        <fullName evidence="3">C2 NT-type domain-containing protein</fullName>
    </recommendedName>
</protein>
<dbReference type="PROSITE" id="PS51840">
    <property type="entry name" value="C2_NT"/>
    <property type="match status" value="1"/>
</dbReference>
<feature type="coiled-coil region" evidence="1">
    <location>
        <begin position="300"/>
        <end position="362"/>
    </location>
</feature>
<feature type="coiled-coil region" evidence="1">
    <location>
        <begin position="585"/>
        <end position="661"/>
    </location>
</feature>
<feature type="compositionally biased region" description="Low complexity" evidence="2">
    <location>
        <begin position="200"/>
        <end position="214"/>
    </location>
</feature>
<dbReference type="AlphaFoldDB" id="A0A8S0QC62"/>
<feature type="coiled-coil region" evidence="1">
    <location>
        <begin position="1103"/>
        <end position="1151"/>
    </location>
</feature>
<organism evidence="4 5">
    <name type="scientific">Olea europaea subsp. europaea</name>
    <dbReference type="NCBI Taxonomy" id="158383"/>
    <lineage>
        <taxon>Eukaryota</taxon>
        <taxon>Viridiplantae</taxon>
        <taxon>Streptophyta</taxon>
        <taxon>Embryophyta</taxon>
        <taxon>Tracheophyta</taxon>
        <taxon>Spermatophyta</taxon>
        <taxon>Magnoliopsida</taxon>
        <taxon>eudicotyledons</taxon>
        <taxon>Gunneridae</taxon>
        <taxon>Pentapetalae</taxon>
        <taxon>asterids</taxon>
        <taxon>lamiids</taxon>
        <taxon>Lamiales</taxon>
        <taxon>Oleaceae</taxon>
        <taxon>Oleeae</taxon>
        <taxon>Olea</taxon>
    </lineage>
</organism>
<evidence type="ECO:0000256" key="1">
    <source>
        <dbReference type="SAM" id="Coils"/>
    </source>
</evidence>
<keyword evidence="5" id="KW-1185">Reference proteome</keyword>
<accession>A0A8S0QC62</accession>
<dbReference type="PANTHER" id="PTHR34452:SF7">
    <property type="entry name" value="MYOSIN HEAVY CHAIN-RELATED PROTEIN"/>
    <property type="match status" value="1"/>
</dbReference>
<reference evidence="4 5" key="1">
    <citation type="submission" date="2019-12" db="EMBL/GenBank/DDBJ databases">
        <authorList>
            <person name="Alioto T."/>
            <person name="Alioto T."/>
            <person name="Gomez Garrido J."/>
        </authorList>
    </citation>
    <scope>NUCLEOTIDE SEQUENCE [LARGE SCALE GENOMIC DNA]</scope>
</reference>
<feature type="coiled-coil region" evidence="1">
    <location>
        <begin position="983"/>
        <end position="1035"/>
    </location>
</feature>